<proteinExistence type="predicted"/>
<accession>W0RQS7</accession>
<dbReference type="InterPro" id="IPR029064">
    <property type="entry name" value="Ribosomal_eL30-like_sf"/>
</dbReference>
<dbReference type="AlphaFoldDB" id="W0RQS7"/>
<keyword evidence="3" id="KW-1185">Reference proteome</keyword>
<protein>
    <submittedName>
        <fullName evidence="2">ERF1 domain 3 protein</fullName>
    </submittedName>
</protein>
<dbReference type="InParanoid" id="W0RQS7"/>
<dbReference type="Pfam" id="PF03465">
    <property type="entry name" value="eRF1_3"/>
    <property type="match status" value="1"/>
</dbReference>
<dbReference type="EMBL" id="CP007129">
    <property type="protein sequence ID" value="AHG92812.1"/>
    <property type="molecule type" value="Genomic_DNA"/>
</dbReference>
<dbReference type="SUPFAM" id="SSF55315">
    <property type="entry name" value="L30e-like"/>
    <property type="match status" value="1"/>
</dbReference>
<evidence type="ECO:0000259" key="1">
    <source>
        <dbReference type="Pfam" id="PF03465"/>
    </source>
</evidence>
<feature type="domain" description="eRF1" evidence="1">
    <location>
        <begin position="31"/>
        <end position="120"/>
    </location>
</feature>
<name>W0RQS7_9BACT</name>
<dbReference type="InterPro" id="IPR005142">
    <property type="entry name" value="eRF1_3"/>
</dbReference>
<dbReference type="Gene3D" id="3.30.1330.30">
    <property type="match status" value="1"/>
</dbReference>
<evidence type="ECO:0000313" key="2">
    <source>
        <dbReference type="EMBL" id="AHG92812.1"/>
    </source>
</evidence>
<keyword evidence="2" id="KW-0614">Plasmid</keyword>
<evidence type="ECO:0000313" key="3">
    <source>
        <dbReference type="Proteomes" id="UP000019151"/>
    </source>
</evidence>
<dbReference type="PATRIC" id="fig|861299.3.peg.5336"/>
<sequence>MSASLDHDATDRQIVDAAREAASGLRAMHGRALLDRLLERMLPQGRGEVGVPATQRALHAEAVDLLLLSPQFLETDAPVAENAVHAALAQGADVEVLSGEAAAHLDRAAGGIAARLRFAIDGSPRPDTGRDDRPDTLS</sequence>
<dbReference type="Proteomes" id="UP000019151">
    <property type="component" value="Plasmid 1"/>
</dbReference>
<organism evidence="2 3">
    <name type="scientific">Gemmatirosa kalamazoonensis</name>
    <dbReference type="NCBI Taxonomy" id="861299"/>
    <lineage>
        <taxon>Bacteria</taxon>
        <taxon>Pseudomonadati</taxon>
        <taxon>Gemmatimonadota</taxon>
        <taxon>Gemmatimonadia</taxon>
        <taxon>Gemmatimonadales</taxon>
        <taxon>Gemmatimonadaceae</taxon>
        <taxon>Gemmatirosa</taxon>
    </lineage>
</organism>
<dbReference type="HOGENOM" id="CLU_1852306_0_0_0"/>
<geneLocation type="plasmid" evidence="2 3">
    <name>1</name>
</geneLocation>
<gene>
    <name evidence="2" type="ORF">J421_5277</name>
</gene>
<dbReference type="KEGG" id="gba:J421_5277"/>
<reference evidence="2 3" key="1">
    <citation type="journal article" date="2014" name="Genome Announc.">
        <title>Genome Sequence and Methylome of Soil Bacterium Gemmatirosa kalamazoonensis KBS708T, a Member of the Rarely Cultivated Gemmatimonadetes Phylum.</title>
        <authorList>
            <person name="Debruyn J.M."/>
            <person name="Radosevich M."/>
            <person name="Wommack K.E."/>
            <person name="Polson S.W."/>
            <person name="Hauser L.J."/>
            <person name="Fawaz M.N."/>
            <person name="Korlach J."/>
            <person name="Tsai Y.C."/>
        </authorList>
    </citation>
    <scope>NUCLEOTIDE SEQUENCE [LARGE SCALE GENOMIC DNA]</scope>
    <source>
        <strain evidence="2 3">KBS708</strain>
        <plasmid evidence="3">Plasmid 1</plasmid>
    </source>
</reference>